<dbReference type="PANTHER" id="PTHR47706">
    <property type="entry name" value="NMRA-LIKE FAMILY PROTEIN"/>
    <property type="match status" value="1"/>
</dbReference>
<dbReference type="InterPro" id="IPR036291">
    <property type="entry name" value="NAD(P)-bd_dom_sf"/>
</dbReference>
<evidence type="ECO:0000256" key="1">
    <source>
        <dbReference type="ARBA" id="ARBA00005725"/>
    </source>
</evidence>
<name>A0A9W8Z6S8_9PLEO</name>
<comment type="similarity">
    <text evidence="1">Belongs to the NmrA-type oxidoreductase family. Isoflavone reductase subfamily.</text>
</comment>
<dbReference type="InterPro" id="IPR016040">
    <property type="entry name" value="NAD(P)-bd_dom"/>
</dbReference>
<dbReference type="GO" id="GO:0016491">
    <property type="term" value="F:oxidoreductase activity"/>
    <property type="evidence" value="ECO:0007669"/>
    <property type="project" value="UniProtKB-KW"/>
</dbReference>
<accession>A0A9W8Z6S8</accession>
<evidence type="ECO:0000256" key="3">
    <source>
        <dbReference type="ARBA" id="ARBA00023002"/>
    </source>
</evidence>
<reference evidence="5" key="1">
    <citation type="submission" date="2022-10" db="EMBL/GenBank/DDBJ databases">
        <title>Tapping the CABI collections for fungal endophytes: first genome assemblies for Collariella, Neodidymelliopsis, Ascochyta clinopodiicola, Didymella pomorum, Didymosphaeria variabile, Neocosmospora piperis and Neocucurbitaria cava.</title>
        <authorList>
            <person name="Hill R."/>
        </authorList>
    </citation>
    <scope>NUCLEOTIDE SEQUENCE</scope>
    <source>
        <strain evidence="5">IMI 355091</strain>
    </source>
</reference>
<dbReference type="EMBL" id="JAPEVA010000113">
    <property type="protein sequence ID" value="KAJ4399123.1"/>
    <property type="molecule type" value="Genomic_DNA"/>
</dbReference>
<evidence type="ECO:0000313" key="5">
    <source>
        <dbReference type="EMBL" id="KAJ4399123.1"/>
    </source>
</evidence>
<keyword evidence="3" id="KW-0560">Oxidoreductase</keyword>
<evidence type="ECO:0000256" key="2">
    <source>
        <dbReference type="ARBA" id="ARBA00022857"/>
    </source>
</evidence>
<keyword evidence="2" id="KW-0521">NADP</keyword>
<dbReference type="PANTHER" id="PTHR47706:SF7">
    <property type="entry name" value="CIPA-LIKE, PUTATIVE (AFU_ORTHOLOGUE AFUA_1G01630)-RELATED"/>
    <property type="match status" value="1"/>
</dbReference>
<dbReference type="AlphaFoldDB" id="A0A9W8Z6S8"/>
<comment type="caution">
    <text evidence="5">The sequence shown here is derived from an EMBL/GenBank/DDBJ whole genome shotgun (WGS) entry which is preliminary data.</text>
</comment>
<keyword evidence="6" id="KW-1185">Reference proteome</keyword>
<dbReference type="SUPFAM" id="SSF51735">
    <property type="entry name" value="NAD(P)-binding Rossmann-fold domains"/>
    <property type="match status" value="1"/>
</dbReference>
<dbReference type="Proteomes" id="UP001140510">
    <property type="component" value="Unassembled WGS sequence"/>
</dbReference>
<dbReference type="Gene3D" id="3.40.50.720">
    <property type="entry name" value="NAD(P)-binding Rossmann-like Domain"/>
    <property type="match status" value="1"/>
</dbReference>
<dbReference type="InterPro" id="IPR051609">
    <property type="entry name" value="NmrA/Isoflavone_reductase-like"/>
</dbReference>
<evidence type="ECO:0000313" key="6">
    <source>
        <dbReference type="Proteomes" id="UP001140510"/>
    </source>
</evidence>
<dbReference type="Pfam" id="PF13460">
    <property type="entry name" value="NAD_binding_10"/>
    <property type="match status" value="1"/>
</dbReference>
<organism evidence="5 6">
    <name type="scientific">Didymella pomorum</name>
    <dbReference type="NCBI Taxonomy" id="749634"/>
    <lineage>
        <taxon>Eukaryota</taxon>
        <taxon>Fungi</taxon>
        <taxon>Dikarya</taxon>
        <taxon>Ascomycota</taxon>
        <taxon>Pezizomycotina</taxon>
        <taxon>Dothideomycetes</taxon>
        <taxon>Pleosporomycetidae</taxon>
        <taxon>Pleosporales</taxon>
        <taxon>Pleosporineae</taxon>
        <taxon>Didymellaceae</taxon>
        <taxon>Didymella</taxon>
    </lineage>
</organism>
<sequence length="121" mass="12885">MVEIVGAGGQMGKHLTEHLLARGQHIITAITRPASTSKLPDCVNVVQIDYTSKYEKDAAALVDALRGQQVLLVTMSHKALSTTKLIVRAAATAQVPYILPNSFGRDAANTQLISDSLMSGL</sequence>
<gene>
    <name evidence="5" type="ORF">N0V91_009655</name>
</gene>
<feature type="domain" description="NAD(P)-binding" evidence="4">
    <location>
        <begin position="6"/>
        <end position="98"/>
    </location>
</feature>
<dbReference type="OrthoDB" id="419598at2759"/>
<evidence type="ECO:0000259" key="4">
    <source>
        <dbReference type="Pfam" id="PF13460"/>
    </source>
</evidence>
<proteinExistence type="inferred from homology"/>
<protein>
    <recommendedName>
        <fullName evidence="4">NAD(P)-binding domain-containing protein</fullName>
    </recommendedName>
</protein>